<dbReference type="Gene3D" id="1.25.40.120">
    <property type="entry name" value="Protein prenylyltransferase"/>
    <property type="match status" value="1"/>
</dbReference>
<accession>A0A8J5Y3U2</accession>
<keyword evidence="2" id="KW-1185">Reference proteome</keyword>
<gene>
    <name evidence="1" type="ORF">CXB51_032949</name>
</gene>
<evidence type="ECO:0000313" key="1">
    <source>
        <dbReference type="EMBL" id="KAG8476129.1"/>
    </source>
</evidence>
<name>A0A8J5Y3U2_9ROSI</name>
<dbReference type="SUPFAM" id="SSF48439">
    <property type="entry name" value="Protein prenylyltransferase"/>
    <property type="match status" value="1"/>
</dbReference>
<comment type="caution">
    <text evidence="1">The sequence shown here is derived from an EMBL/GenBank/DDBJ whole genome shotgun (WGS) entry which is preliminary data.</text>
</comment>
<sequence length="55" mass="6234">MNAPLVSSTSLDEPSISILAITLRLVLEALNVDLDKELDFLQRIANSNFKNYQLW</sequence>
<dbReference type="Proteomes" id="UP000701853">
    <property type="component" value="Chromosome 12"/>
</dbReference>
<dbReference type="AlphaFoldDB" id="A0A8J5Y3U2"/>
<dbReference type="GO" id="GO:0008318">
    <property type="term" value="F:protein prenyltransferase activity"/>
    <property type="evidence" value="ECO:0007669"/>
    <property type="project" value="InterPro"/>
</dbReference>
<dbReference type="EMBL" id="JAHUZN010000012">
    <property type="protein sequence ID" value="KAG8476129.1"/>
    <property type="molecule type" value="Genomic_DNA"/>
</dbReference>
<dbReference type="PROSITE" id="PS51147">
    <property type="entry name" value="PFTA"/>
    <property type="match status" value="1"/>
</dbReference>
<organism evidence="1 2">
    <name type="scientific">Gossypium anomalum</name>
    <dbReference type="NCBI Taxonomy" id="47600"/>
    <lineage>
        <taxon>Eukaryota</taxon>
        <taxon>Viridiplantae</taxon>
        <taxon>Streptophyta</taxon>
        <taxon>Embryophyta</taxon>
        <taxon>Tracheophyta</taxon>
        <taxon>Spermatophyta</taxon>
        <taxon>Magnoliopsida</taxon>
        <taxon>eudicotyledons</taxon>
        <taxon>Gunneridae</taxon>
        <taxon>Pentapetalae</taxon>
        <taxon>rosids</taxon>
        <taxon>malvids</taxon>
        <taxon>Malvales</taxon>
        <taxon>Malvaceae</taxon>
        <taxon>Malvoideae</taxon>
        <taxon>Gossypium</taxon>
    </lineage>
</organism>
<protein>
    <submittedName>
        <fullName evidence="1">Uncharacterized protein</fullName>
    </submittedName>
</protein>
<dbReference type="InterPro" id="IPR002088">
    <property type="entry name" value="Prenyl_trans_a"/>
</dbReference>
<evidence type="ECO:0000313" key="2">
    <source>
        <dbReference type="Proteomes" id="UP000701853"/>
    </source>
</evidence>
<proteinExistence type="predicted"/>
<reference evidence="1 2" key="1">
    <citation type="journal article" date="2021" name="bioRxiv">
        <title>The Gossypium anomalum genome as a resource for cotton improvement and evolutionary analysis of hybrid incompatibility.</title>
        <authorList>
            <person name="Grover C.E."/>
            <person name="Yuan D."/>
            <person name="Arick M.A."/>
            <person name="Miller E.R."/>
            <person name="Hu G."/>
            <person name="Peterson D.G."/>
            <person name="Wendel J.F."/>
            <person name="Udall J.A."/>
        </authorList>
    </citation>
    <scope>NUCLEOTIDE SEQUENCE [LARGE SCALE GENOMIC DNA]</scope>
    <source>
        <strain evidence="1">JFW-Udall</strain>
        <tissue evidence="1">Leaf</tissue>
    </source>
</reference>
<dbReference type="OrthoDB" id="272289at2759"/>